<dbReference type="WBParaSite" id="GPUH_0001491801-mRNA-1">
    <property type="protein sequence ID" value="GPUH_0001491801-mRNA-1"/>
    <property type="gene ID" value="GPUH_0001491801"/>
</dbReference>
<name>A0A183E1Q7_9BILA</name>
<dbReference type="AlphaFoldDB" id="A0A183E1Q7"/>
<sequence length="87" mass="9080">MATMNECAIDEGRAVSIAQCAAAAGRSPTALALEERRLLCQWGSIASRALLLVLLRGDSAALRPGVQGVAWSLMAGHSFPRAPSALF</sequence>
<protein>
    <submittedName>
        <fullName evidence="3">HTH psq-type domain-containing protein</fullName>
    </submittedName>
</protein>
<gene>
    <name evidence="1" type="ORF">GPUH_LOCUS14898</name>
</gene>
<proteinExistence type="predicted"/>
<organism evidence="3">
    <name type="scientific">Gongylonema pulchrum</name>
    <dbReference type="NCBI Taxonomy" id="637853"/>
    <lineage>
        <taxon>Eukaryota</taxon>
        <taxon>Metazoa</taxon>
        <taxon>Ecdysozoa</taxon>
        <taxon>Nematoda</taxon>
        <taxon>Chromadorea</taxon>
        <taxon>Rhabditida</taxon>
        <taxon>Spirurina</taxon>
        <taxon>Spiruromorpha</taxon>
        <taxon>Spiruroidea</taxon>
        <taxon>Gongylonematidae</taxon>
        <taxon>Gongylonema</taxon>
    </lineage>
</organism>
<evidence type="ECO:0000313" key="1">
    <source>
        <dbReference type="EMBL" id="VDN24973.1"/>
    </source>
</evidence>
<reference evidence="3" key="1">
    <citation type="submission" date="2016-06" db="UniProtKB">
        <authorList>
            <consortium name="WormBaseParasite"/>
        </authorList>
    </citation>
    <scope>IDENTIFICATION</scope>
</reference>
<evidence type="ECO:0000313" key="2">
    <source>
        <dbReference type="Proteomes" id="UP000271098"/>
    </source>
</evidence>
<reference evidence="1 2" key="2">
    <citation type="submission" date="2018-11" db="EMBL/GenBank/DDBJ databases">
        <authorList>
            <consortium name="Pathogen Informatics"/>
        </authorList>
    </citation>
    <scope>NUCLEOTIDE SEQUENCE [LARGE SCALE GENOMIC DNA]</scope>
</reference>
<keyword evidence="2" id="KW-1185">Reference proteome</keyword>
<dbReference type="Proteomes" id="UP000271098">
    <property type="component" value="Unassembled WGS sequence"/>
</dbReference>
<evidence type="ECO:0000313" key="3">
    <source>
        <dbReference type="WBParaSite" id="GPUH_0001491801-mRNA-1"/>
    </source>
</evidence>
<dbReference type="EMBL" id="UYRT01081781">
    <property type="protein sequence ID" value="VDN24973.1"/>
    <property type="molecule type" value="Genomic_DNA"/>
</dbReference>
<accession>A0A183E1Q7</accession>